<comment type="caution">
    <text evidence="5">The sequence shown here is derived from an EMBL/GenBank/DDBJ whole genome shotgun (WGS) entry which is preliminary data.</text>
</comment>
<protein>
    <submittedName>
        <fullName evidence="5">EGF-like domain-containing protein</fullName>
    </submittedName>
</protein>
<dbReference type="InterPro" id="IPR054484">
    <property type="entry name" value="ComC_SSD"/>
</dbReference>
<keyword evidence="6" id="KW-1185">Reference proteome</keyword>
<feature type="signal peptide" evidence="2">
    <location>
        <begin position="1"/>
        <end position="23"/>
    </location>
</feature>
<accession>A0A151Z7V2</accession>
<evidence type="ECO:0000313" key="6">
    <source>
        <dbReference type="Proteomes" id="UP000076078"/>
    </source>
</evidence>
<reference evidence="5 6" key="1">
    <citation type="submission" date="2015-12" db="EMBL/GenBank/DDBJ databases">
        <title>Dictyostelia acquired genes for synthesis and detection of signals that induce cell-type specialization by lateral gene transfer from prokaryotes.</title>
        <authorList>
            <person name="Gloeckner G."/>
            <person name="Schaap P."/>
        </authorList>
    </citation>
    <scope>NUCLEOTIDE SEQUENCE [LARGE SCALE GENOMIC DNA]</scope>
    <source>
        <strain evidence="5 6">TK</strain>
    </source>
</reference>
<dbReference type="InParanoid" id="A0A151Z7V2"/>
<feature type="domain" description="ComC supersandwich" evidence="3">
    <location>
        <begin position="1008"/>
        <end position="1220"/>
    </location>
</feature>
<dbReference type="PROSITE" id="PS51257">
    <property type="entry name" value="PROKAR_LIPOPROTEIN"/>
    <property type="match status" value="1"/>
</dbReference>
<sequence>MERAKILIILVIFVIGCCSFVQSQLTIMGNMGTATTLYGQPTLCSFNRYYSLNTDKTVTSVIANLLTTQGSLQITGTFQRSGINGANGKTEFVYSFNMANVPVGTSQVSLLYMYSDTTTFTINPELVKCLSIPTPTINSTASSMIFTDRYQIVIFIKLENRVPGLNVPPLTSSDLTYTDNQFSIVQITYVPASPKPYIQMILDLTDATQPSSVAYFQFTQGPVSFSLPLPWNSDVGAITKTSGNTYIQYTDGVGLEYFFAAVQKTSSAYLLVIYHSYNTDEVVPSIRAFGNTDNYTLYTGGRVNAVDDVYTARGISTVSATNVPLSQYSAPMLLNYNPIEYLSTTENNIVINPESVVSPDSLTLQDFSVETISPLSHKLHVQASDPVGIKFIIINYKLTQSVLVLNQLHLVSGTVYNGAWEIPYTVIMKKSATDGLTSVVLVNQDGEQQTFAVGTMYRLQNFSTLDQIPERLPPFNDYIATDFRSIYFNVQSVNLSSQGSNVTLTLCPKVAPDHKELFLTFLGPGKSYPIFNSVWDTGLICFKFTIYLPARMFSGPLLFALARVDQQPPVVIQQLSYTHFYYNFVENATLQIDTADAYQLGPQVISFGPGTNTYIINENTSSNFTAIQFHFVIDSEETGMGSISWRIYYNNSTTGIYKSITTKVDADSNSLVDELYSFKVYKSCKGMTLRAVIVSITDKEGSVFSGTDTYIGVNNLNADKLVTCESILDLTPPTITQFSVSSQYVNTNAALASNRQVSVIFTVHDDFSGVNTQFDPPVLTLSDSSQIYPDFQSNNCQLTKTNISDAQYTCVVQFGLNYGYPNTFFISHISNVFDNQMNILVYNGSLTQFGFHGILTTTVMYLDPEITSTSNITSLGGQLQINGIGMVPPSDVYIKYQDSTTFILVPTSVDTDTMKVIQVKQTLYPFNIKVVVGGSLSSPEFTVTPTLAPTPPPVSTLEPVKCVGSPECGGPSNGVCTATGCQCFGNWTGNGCLSKPIDIPPPPPNPTTPTTTLVDTSNAIISIISIEEVDTQNNIVFNHTFPDWNFENTSDSEYLSYRYTTQVSKSTSNQVICNITVDIKWYTKTENITFANEIITMSPSTMKYTIDMTAFPFDKGTNTLRLKLAASISDSAADDSCTAKEFGTSSQNNDIKFMKLQVNSQSLYGRFIERGILDGRIAMVSNTIHEDEASQTSDTTSTYISIAIPHYSTLAQLDPDFSLLVDVDEASDKDTSICKSTSSDSGLSKNKIIAIAVTCSVVGAALLVTTFVILLKKSTILKIKLIKLKSFL</sequence>
<dbReference type="Proteomes" id="UP000076078">
    <property type="component" value="Unassembled WGS sequence"/>
</dbReference>
<feature type="domain" description="DUF7949" evidence="4">
    <location>
        <begin position="962"/>
        <end position="995"/>
    </location>
</feature>
<proteinExistence type="predicted"/>
<keyword evidence="1" id="KW-1133">Transmembrane helix</keyword>
<dbReference type="PANTHER" id="PTHR31378">
    <property type="entry name" value="EGF-LIKE DOMAIN-CONTAINING PROTEIN-RELATED-RELATED"/>
    <property type="match status" value="1"/>
</dbReference>
<evidence type="ECO:0000259" key="4">
    <source>
        <dbReference type="Pfam" id="PF25820"/>
    </source>
</evidence>
<dbReference type="PANTHER" id="PTHR31378:SF17">
    <property type="match status" value="1"/>
</dbReference>
<evidence type="ECO:0000256" key="2">
    <source>
        <dbReference type="SAM" id="SignalP"/>
    </source>
</evidence>
<evidence type="ECO:0000313" key="5">
    <source>
        <dbReference type="EMBL" id="KYQ90046.1"/>
    </source>
</evidence>
<name>A0A151Z7V2_TIELA</name>
<dbReference type="Pfam" id="PF22933">
    <property type="entry name" value="ComC_SSD"/>
    <property type="match status" value="1"/>
</dbReference>
<evidence type="ECO:0000259" key="3">
    <source>
        <dbReference type="Pfam" id="PF22933"/>
    </source>
</evidence>
<keyword evidence="1" id="KW-0812">Transmembrane</keyword>
<dbReference type="OrthoDB" id="21537at2759"/>
<evidence type="ECO:0000256" key="1">
    <source>
        <dbReference type="SAM" id="Phobius"/>
    </source>
</evidence>
<feature type="chain" id="PRO_5007592949" evidence="2">
    <location>
        <begin position="24"/>
        <end position="1288"/>
    </location>
</feature>
<keyword evidence="2" id="KW-0732">Signal</keyword>
<gene>
    <name evidence="5" type="ORF">DLAC_08630</name>
</gene>
<dbReference type="Pfam" id="PF25820">
    <property type="entry name" value="DUF7949"/>
    <property type="match status" value="1"/>
</dbReference>
<feature type="transmembrane region" description="Helical" evidence="1">
    <location>
        <begin position="1248"/>
        <end position="1271"/>
    </location>
</feature>
<dbReference type="InterPro" id="IPR057709">
    <property type="entry name" value="DUF7949"/>
</dbReference>
<keyword evidence="1" id="KW-0472">Membrane</keyword>
<dbReference type="STRING" id="361077.A0A151Z7V2"/>
<organism evidence="5 6">
    <name type="scientific">Tieghemostelium lacteum</name>
    <name type="common">Slime mold</name>
    <name type="synonym">Dictyostelium lacteum</name>
    <dbReference type="NCBI Taxonomy" id="361077"/>
    <lineage>
        <taxon>Eukaryota</taxon>
        <taxon>Amoebozoa</taxon>
        <taxon>Evosea</taxon>
        <taxon>Eumycetozoa</taxon>
        <taxon>Dictyostelia</taxon>
        <taxon>Dictyosteliales</taxon>
        <taxon>Raperosteliaceae</taxon>
        <taxon>Tieghemostelium</taxon>
    </lineage>
</organism>
<dbReference type="EMBL" id="LODT01000037">
    <property type="protein sequence ID" value="KYQ90046.1"/>
    <property type="molecule type" value="Genomic_DNA"/>
</dbReference>